<feature type="transmembrane region" description="Helical" evidence="2">
    <location>
        <begin position="49"/>
        <end position="72"/>
    </location>
</feature>
<name>A0A6J4NZ30_9ACTN</name>
<feature type="region of interest" description="Disordered" evidence="1">
    <location>
        <begin position="195"/>
        <end position="248"/>
    </location>
</feature>
<sequence length="248" mass="25289">MVESLKKLREPAAFVVLAALAVRLLVGLVSVFVLASVDRVGTASAARSVAGWVTDPLATVVLLALTAGCVLWQRTPRARLLAQLSAIVVTAGVAASLVLALIGTTASQSINRVPALVVFLTDLAVPTLVAVALFRLVQSQPVEQRPALRSSASDSDHRADAEHGSGELAVATSDPDEPTWQPDVAAGAVWTTAGDAASGAAASGWGTPGDAGGWVPAPSSPDEPVQVEGQPRPSADPHHRGGASRGDR</sequence>
<dbReference type="AlphaFoldDB" id="A0A6J4NZ30"/>
<evidence type="ECO:0000313" key="3">
    <source>
        <dbReference type="EMBL" id="CAA9401377.1"/>
    </source>
</evidence>
<keyword evidence="2" id="KW-0472">Membrane</keyword>
<dbReference type="EMBL" id="CADCUO010000142">
    <property type="protein sequence ID" value="CAA9401377.1"/>
    <property type="molecule type" value="Genomic_DNA"/>
</dbReference>
<keyword evidence="2" id="KW-0812">Transmembrane</keyword>
<feature type="transmembrane region" description="Helical" evidence="2">
    <location>
        <begin position="12"/>
        <end position="37"/>
    </location>
</feature>
<evidence type="ECO:0000256" key="2">
    <source>
        <dbReference type="SAM" id="Phobius"/>
    </source>
</evidence>
<evidence type="ECO:0000256" key="1">
    <source>
        <dbReference type="SAM" id="MobiDB-lite"/>
    </source>
</evidence>
<feature type="compositionally biased region" description="Basic and acidic residues" evidence="1">
    <location>
        <begin position="154"/>
        <end position="165"/>
    </location>
</feature>
<evidence type="ECO:0008006" key="4">
    <source>
        <dbReference type="Google" id="ProtNLM"/>
    </source>
</evidence>
<feature type="compositionally biased region" description="Low complexity" evidence="1">
    <location>
        <begin position="195"/>
        <end position="205"/>
    </location>
</feature>
<keyword evidence="2" id="KW-1133">Transmembrane helix</keyword>
<protein>
    <recommendedName>
        <fullName evidence="4">DUF2637 domain-containing protein</fullName>
    </recommendedName>
</protein>
<proteinExistence type="predicted"/>
<feature type="compositionally biased region" description="Basic and acidic residues" evidence="1">
    <location>
        <begin position="235"/>
        <end position="248"/>
    </location>
</feature>
<accession>A0A6J4NZ30</accession>
<feature type="transmembrane region" description="Helical" evidence="2">
    <location>
        <begin position="84"/>
        <end position="103"/>
    </location>
</feature>
<feature type="region of interest" description="Disordered" evidence="1">
    <location>
        <begin position="145"/>
        <end position="182"/>
    </location>
</feature>
<reference evidence="3" key="1">
    <citation type="submission" date="2020-02" db="EMBL/GenBank/DDBJ databases">
        <authorList>
            <person name="Meier V. D."/>
        </authorList>
    </citation>
    <scope>NUCLEOTIDE SEQUENCE</scope>
    <source>
        <strain evidence="3">AVDCRST_MAG75</strain>
    </source>
</reference>
<feature type="transmembrane region" description="Helical" evidence="2">
    <location>
        <begin position="115"/>
        <end position="137"/>
    </location>
</feature>
<organism evidence="3">
    <name type="scientific">uncultured Propionibacteriaceae bacterium</name>
    <dbReference type="NCBI Taxonomy" id="257457"/>
    <lineage>
        <taxon>Bacteria</taxon>
        <taxon>Bacillati</taxon>
        <taxon>Actinomycetota</taxon>
        <taxon>Actinomycetes</taxon>
        <taxon>Propionibacteriales</taxon>
        <taxon>Propionibacteriaceae</taxon>
        <taxon>environmental samples</taxon>
    </lineage>
</organism>
<gene>
    <name evidence="3" type="ORF">AVDCRST_MAG75-2169</name>
</gene>